<evidence type="ECO:0000256" key="9">
    <source>
        <dbReference type="RuleBase" id="RU004417"/>
    </source>
</evidence>
<dbReference type="PANTHER" id="PTHR43571">
    <property type="entry name" value="NADP-SPECIFIC GLUTAMATE DEHYDROGENASE 1-RELATED"/>
    <property type="match status" value="1"/>
</dbReference>
<name>B9Y2T7_9FIRM</name>
<evidence type="ECO:0000256" key="1">
    <source>
        <dbReference type="ARBA" id="ARBA00006382"/>
    </source>
</evidence>
<dbReference type="InterPro" id="IPR006097">
    <property type="entry name" value="Glu/Leu/Phe/Val/Trp_DH_dimer"/>
</dbReference>
<dbReference type="InterPro" id="IPR006096">
    <property type="entry name" value="Glu/Leu/Phe/Val/Trp_DH_C"/>
</dbReference>
<dbReference type="NCBIfam" id="NF006929">
    <property type="entry name" value="PRK09414.1"/>
    <property type="match status" value="1"/>
</dbReference>
<feature type="binding site" evidence="7">
    <location>
        <position position="146"/>
    </location>
    <ligand>
        <name>substrate</name>
    </ligand>
</feature>
<proteinExistence type="inferred from homology"/>
<feature type="binding site" evidence="7">
    <location>
        <position position="242"/>
    </location>
    <ligand>
        <name>NAD(+)</name>
        <dbReference type="ChEBI" id="CHEBI:57540"/>
    </ligand>
</feature>
<dbReference type="PANTHER" id="PTHR43571:SF1">
    <property type="entry name" value="NADP-SPECIFIC GLUTAMATE DEHYDROGENASE 1-RELATED"/>
    <property type="match status" value="1"/>
</dbReference>
<dbReference type="FunFam" id="3.40.50.10860:FF:000002">
    <property type="entry name" value="Glutamate dehydrogenase"/>
    <property type="match status" value="1"/>
</dbReference>
<protein>
    <recommendedName>
        <fullName evidence="3 5">Glutamate dehydrogenase</fullName>
    </recommendedName>
</protein>
<feature type="binding site" evidence="7">
    <location>
        <position position="197"/>
    </location>
    <ligand>
        <name>substrate</name>
    </ligand>
</feature>
<evidence type="ECO:0000313" key="12">
    <source>
        <dbReference type="Proteomes" id="UP000005950"/>
    </source>
</evidence>
<dbReference type="Pfam" id="PF00208">
    <property type="entry name" value="ELFV_dehydrog"/>
    <property type="match status" value="1"/>
</dbReference>
<dbReference type="InterPro" id="IPR014362">
    <property type="entry name" value="Glu_DH"/>
</dbReference>
<dbReference type="PIRSF" id="PIRSF000185">
    <property type="entry name" value="Glu_DH"/>
    <property type="match status" value="1"/>
</dbReference>
<dbReference type="SUPFAM" id="SSF51735">
    <property type="entry name" value="NAD(P)-binding Rossmann-fold domains"/>
    <property type="match status" value="1"/>
</dbReference>
<dbReference type="Gene3D" id="3.40.50.720">
    <property type="entry name" value="NAD(P)-binding Rossmann-like Domain"/>
    <property type="match status" value="1"/>
</dbReference>
<dbReference type="AlphaFoldDB" id="B9Y2T7"/>
<dbReference type="Gene3D" id="3.40.50.10860">
    <property type="entry name" value="Leucine Dehydrogenase, chain A, domain 1"/>
    <property type="match status" value="1"/>
</dbReference>
<feature type="domain" description="Glutamate/phenylalanine/leucine/valine/L-tryptophan dehydrogenase C-terminal" evidence="10">
    <location>
        <begin position="235"/>
        <end position="476"/>
    </location>
</feature>
<evidence type="ECO:0000256" key="8">
    <source>
        <dbReference type="PIRSR" id="PIRSR000185-3"/>
    </source>
</evidence>
<feature type="site" description="Important for catalysis" evidence="8">
    <location>
        <position position="198"/>
    </location>
</feature>
<comment type="caution">
    <text evidence="11">The sequence shown here is derived from an EMBL/GenBank/DDBJ whole genome shotgun (WGS) entry which is preliminary data.</text>
</comment>
<evidence type="ECO:0000256" key="2">
    <source>
        <dbReference type="ARBA" id="ARBA00011643"/>
    </source>
</evidence>
<feature type="active site" description="Proton donor" evidence="6">
    <location>
        <position position="158"/>
    </location>
</feature>
<keyword evidence="7" id="KW-0547">Nucleotide-binding</keyword>
<dbReference type="PRINTS" id="PR00082">
    <property type="entry name" value="GLFDHDRGNASE"/>
</dbReference>
<dbReference type="PROSITE" id="PS00074">
    <property type="entry name" value="GLFV_DEHYDROGENASE"/>
    <property type="match status" value="1"/>
</dbReference>
<dbReference type="eggNOG" id="COG0334">
    <property type="taxonomic scope" value="Bacteria"/>
</dbReference>
<dbReference type="InterPro" id="IPR006095">
    <property type="entry name" value="Glu/Leu/Phe/Val/Trp_DH"/>
</dbReference>
<comment type="subunit">
    <text evidence="2">Homohexamer.</text>
</comment>
<dbReference type="Gene3D" id="1.10.285.10">
    <property type="entry name" value="Glutamate Dehydrogenase, chain A, domain 3"/>
    <property type="match status" value="2"/>
</dbReference>
<evidence type="ECO:0000256" key="7">
    <source>
        <dbReference type="PIRSR" id="PIRSR000185-2"/>
    </source>
</evidence>
<dbReference type="GO" id="GO:0000166">
    <property type="term" value="F:nucleotide binding"/>
    <property type="evidence" value="ECO:0007669"/>
    <property type="project" value="UniProtKB-KW"/>
</dbReference>
<keyword evidence="7" id="KW-0520">NAD</keyword>
<gene>
    <name evidence="11" type="ORF">HOLDEFILI_00112</name>
</gene>
<feature type="binding site" evidence="7">
    <location>
        <position position="122"/>
    </location>
    <ligand>
        <name>substrate</name>
    </ligand>
</feature>
<evidence type="ECO:0000313" key="11">
    <source>
        <dbReference type="EMBL" id="EEF69717.1"/>
    </source>
</evidence>
<organism evidence="11 12">
    <name type="scientific">Holdemania filiformis DSM 12042</name>
    <dbReference type="NCBI Taxonomy" id="545696"/>
    <lineage>
        <taxon>Bacteria</taxon>
        <taxon>Bacillati</taxon>
        <taxon>Bacillota</taxon>
        <taxon>Erysipelotrichia</taxon>
        <taxon>Erysipelotrichales</taxon>
        <taxon>Erysipelotrichaceae</taxon>
        <taxon>Holdemania</taxon>
    </lineage>
</organism>
<keyword evidence="4 5" id="KW-0560">Oxidoreductase</keyword>
<feature type="binding site" evidence="7">
    <location>
        <position position="273"/>
    </location>
    <ligand>
        <name>NAD(+)</name>
        <dbReference type="ChEBI" id="CHEBI:57540"/>
    </ligand>
</feature>
<evidence type="ECO:0000259" key="10">
    <source>
        <dbReference type="SMART" id="SM00839"/>
    </source>
</evidence>
<dbReference type="GO" id="GO:0004354">
    <property type="term" value="F:glutamate dehydrogenase (NADP+) activity"/>
    <property type="evidence" value="ECO:0007669"/>
    <property type="project" value="TreeGrafter"/>
</dbReference>
<dbReference type="STRING" id="545696.HOLDEFILI_00112"/>
<dbReference type="Proteomes" id="UP000005950">
    <property type="component" value="Unassembled WGS sequence"/>
</dbReference>
<evidence type="ECO:0000256" key="6">
    <source>
        <dbReference type="PIRSR" id="PIRSR000185-1"/>
    </source>
</evidence>
<dbReference type="GO" id="GO:0005829">
    <property type="term" value="C:cytosol"/>
    <property type="evidence" value="ECO:0007669"/>
    <property type="project" value="TreeGrafter"/>
</dbReference>
<dbReference type="SUPFAM" id="SSF53223">
    <property type="entry name" value="Aminoacid dehydrogenase-like, N-terminal domain"/>
    <property type="match status" value="1"/>
</dbReference>
<sequence>MNERGNIRKECPSFFIEFSGRVAYHNKKGGITMNSYCEQVLHQLKQKDASQPEFLQAVEEVLTSVSLIFDHHPEYEKMAILERLTEPERIIQFKVPWMDDQGQMHVNRGYRVQYNSVLGPYKGGLRFHPAVTLGMMKFLAFEQIFKNALTTLPIGGGKGGSDFDPKGKSDAEVMRFCQSFMIELSKHIGPDVDVPAGDMGVGAREIGYLYGQYRRLKGVSERGVLTGKGVGYGGSLARKEATGYGLIYFVLEMMKAAQMDPQGKKAIVSGSGNVAIYAAEKALQNGIQVIAMSDSKGYIVDEQLDLDTVKKIKEQLRTSLSAYPEMAGHGEYHEGSVYDANLKVDLAFPCATQNEINKERAQRLIDAGCQLVAEGANMPNDNEAIALYRQQGILFSPGKASNAGGVATSALEMSQNSMRLAWSFEEVDDKLRGIMISIHKQCQEAIRQYQLDPKDYVTAANIAGVQKVIDGMIAMGDY</sequence>
<dbReference type="GO" id="GO:0006537">
    <property type="term" value="P:glutamate biosynthetic process"/>
    <property type="evidence" value="ECO:0007669"/>
    <property type="project" value="UniProtKB-ARBA"/>
</dbReference>
<dbReference type="FunFam" id="1.10.285.10:FF:000001">
    <property type="entry name" value="Glutamate dehydrogenase"/>
    <property type="match status" value="1"/>
</dbReference>
<evidence type="ECO:0000256" key="4">
    <source>
        <dbReference type="ARBA" id="ARBA00023002"/>
    </source>
</evidence>
<dbReference type="EMBL" id="ACCF01000005">
    <property type="protein sequence ID" value="EEF69717.1"/>
    <property type="molecule type" value="Genomic_DNA"/>
</dbReference>
<comment type="similarity">
    <text evidence="1 5 9">Belongs to the Glu/Leu/Phe/Val dehydrogenases family.</text>
</comment>
<dbReference type="InterPro" id="IPR033524">
    <property type="entry name" value="Glu/Leu/Phe/Val_DH_AS"/>
</dbReference>
<dbReference type="FunFam" id="3.40.50.720:FF:000030">
    <property type="entry name" value="Glutamate dehydrogenase"/>
    <property type="match status" value="1"/>
</dbReference>
<dbReference type="InterPro" id="IPR050724">
    <property type="entry name" value="Glu_Leu_Phe_Val_DH"/>
</dbReference>
<dbReference type="SMART" id="SM00839">
    <property type="entry name" value="ELFV_dehydrog"/>
    <property type="match status" value="1"/>
</dbReference>
<dbReference type="HOGENOM" id="CLU_025763_2_1_9"/>
<reference evidence="11 12" key="1">
    <citation type="submission" date="2008-12" db="EMBL/GenBank/DDBJ databases">
        <authorList>
            <person name="Fulton L."/>
            <person name="Clifton S."/>
            <person name="Fulton B."/>
            <person name="Xu J."/>
            <person name="Minx P."/>
            <person name="Pepin K.H."/>
            <person name="Johnson M."/>
            <person name="Bhonagiri V."/>
            <person name="Nash W.E."/>
            <person name="Mardis E.R."/>
            <person name="Wilson R.K."/>
        </authorList>
    </citation>
    <scope>NUCLEOTIDE SEQUENCE [LARGE SCALE GENOMIC DNA]</scope>
    <source>
        <strain evidence="11 12">DSM 12042</strain>
    </source>
</reference>
<feature type="binding site" evidence="7">
    <location>
        <position position="409"/>
    </location>
    <ligand>
        <name>substrate</name>
    </ligand>
</feature>
<dbReference type="InterPro" id="IPR046346">
    <property type="entry name" value="Aminoacid_DH-like_N_sf"/>
</dbReference>
<reference evidence="11 12" key="2">
    <citation type="submission" date="2009-02" db="EMBL/GenBank/DDBJ databases">
        <title>Draft genome sequence of Holdemania filiformis DSM 12042.</title>
        <authorList>
            <person name="Sudarsanam P."/>
            <person name="Ley R."/>
            <person name="Guruge J."/>
            <person name="Turnbaugh P.J."/>
            <person name="Mahowald M."/>
            <person name="Liep D."/>
            <person name="Gordon J."/>
        </authorList>
    </citation>
    <scope>NUCLEOTIDE SEQUENCE [LARGE SCALE GENOMIC DNA]</scope>
    <source>
        <strain evidence="11 12">DSM 12042</strain>
    </source>
</reference>
<evidence type="ECO:0000256" key="5">
    <source>
        <dbReference type="PIRNR" id="PIRNR000185"/>
    </source>
</evidence>
<feature type="binding site" evidence="7">
    <location>
        <position position="143"/>
    </location>
    <ligand>
        <name>substrate</name>
    </ligand>
</feature>
<dbReference type="InterPro" id="IPR036291">
    <property type="entry name" value="NAD(P)-bd_dom_sf"/>
</dbReference>
<evidence type="ECO:0000256" key="3">
    <source>
        <dbReference type="ARBA" id="ARBA00012896"/>
    </source>
</evidence>
<dbReference type="Pfam" id="PF02812">
    <property type="entry name" value="ELFV_dehydrog_N"/>
    <property type="match status" value="1"/>
</dbReference>
<accession>B9Y2T7</accession>